<protein>
    <submittedName>
        <fullName evidence="8">ABC transporter permease</fullName>
    </submittedName>
</protein>
<feature type="transmembrane region" description="Helical" evidence="6">
    <location>
        <begin position="262"/>
        <end position="285"/>
    </location>
</feature>
<feature type="transmembrane region" description="Helical" evidence="6">
    <location>
        <begin position="351"/>
        <end position="370"/>
    </location>
</feature>
<keyword evidence="5 6" id="KW-0472">Membrane</keyword>
<feature type="transmembrane region" description="Helical" evidence="6">
    <location>
        <begin position="230"/>
        <end position="250"/>
    </location>
</feature>
<evidence type="ECO:0000313" key="9">
    <source>
        <dbReference type="Proteomes" id="UP000228945"/>
    </source>
</evidence>
<dbReference type="KEGG" id="cmb:CSW64_14820"/>
<dbReference type="EMBL" id="CP024201">
    <property type="protein sequence ID" value="ATQ43581.1"/>
    <property type="molecule type" value="Genomic_DNA"/>
</dbReference>
<keyword evidence="2" id="KW-1003">Cell membrane</keyword>
<dbReference type="InterPro" id="IPR013525">
    <property type="entry name" value="ABC2_TM"/>
</dbReference>
<evidence type="ECO:0000256" key="1">
    <source>
        <dbReference type="ARBA" id="ARBA00004651"/>
    </source>
</evidence>
<evidence type="ECO:0000256" key="3">
    <source>
        <dbReference type="ARBA" id="ARBA00022692"/>
    </source>
</evidence>
<feature type="transmembrane region" description="Helical" evidence="6">
    <location>
        <begin position="20"/>
        <end position="41"/>
    </location>
</feature>
<dbReference type="RefSeq" id="WP_099622830.1">
    <property type="nucleotide sequence ID" value="NZ_CP024201.1"/>
</dbReference>
<dbReference type="PANTHER" id="PTHR30294:SF47">
    <property type="entry name" value="INNER MEMBRANE TRANSPORT PERMEASE YHHJ"/>
    <property type="match status" value="1"/>
</dbReference>
<dbReference type="GO" id="GO:0140359">
    <property type="term" value="F:ABC-type transporter activity"/>
    <property type="evidence" value="ECO:0007669"/>
    <property type="project" value="InterPro"/>
</dbReference>
<keyword evidence="3 6" id="KW-0812">Transmembrane</keyword>
<evidence type="ECO:0000256" key="5">
    <source>
        <dbReference type="ARBA" id="ARBA00023136"/>
    </source>
</evidence>
<evidence type="ECO:0000256" key="4">
    <source>
        <dbReference type="ARBA" id="ARBA00022989"/>
    </source>
</evidence>
<dbReference type="Proteomes" id="UP000228945">
    <property type="component" value="Chromosome"/>
</dbReference>
<dbReference type="OrthoDB" id="9811522at2"/>
<name>A0A2D2B016_9CAUL</name>
<keyword evidence="4 6" id="KW-1133">Transmembrane helix</keyword>
<feature type="domain" description="ABC-2 type transporter transmembrane" evidence="7">
    <location>
        <begin position="20"/>
        <end position="368"/>
    </location>
</feature>
<comment type="subcellular location">
    <subcellularLocation>
        <location evidence="1">Cell membrane</location>
        <topology evidence="1">Multi-pass membrane protein</topology>
    </subcellularLocation>
</comment>
<evidence type="ECO:0000256" key="6">
    <source>
        <dbReference type="SAM" id="Phobius"/>
    </source>
</evidence>
<dbReference type="Pfam" id="PF12698">
    <property type="entry name" value="ABC2_membrane_3"/>
    <property type="match status" value="1"/>
</dbReference>
<evidence type="ECO:0000259" key="7">
    <source>
        <dbReference type="Pfam" id="PF12698"/>
    </source>
</evidence>
<reference evidence="8 9" key="1">
    <citation type="submission" date="2017-10" db="EMBL/GenBank/DDBJ databases">
        <title>Genome sequence of Caulobacter mirabilis FWC38.</title>
        <authorList>
            <person name="Fiebig A."/>
            <person name="Crosson S."/>
        </authorList>
    </citation>
    <scope>NUCLEOTIDE SEQUENCE [LARGE SCALE GENOMIC DNA]</scope>
    <source>
        <strain evidence="8 9">FWC 38</strain>
    </source>
</reference>
<organism evidence="8 9">
    <name type="scientific">Caulobacter mirabilis</name>
    <dbReference type="NCBI Taxonomy" id="69666"/>
    <lineage>
        <taxon>Bacteria</taxon>
        <taxon>Pseudomonadati</taxon>
        <taxon>Pseudomonadota</taxon>
        <taxon>Alphaproteobacteria</taxon>
        <taxon>Caulobacterales</taxon>
        <taxon>Caulobacteraceae</taxon>
        <taxon>Caulobacter</taxon>
    </lineage>
</organism>
<gene>
    <name evidence="8" type="ORF">CSW64_14820</name>
</gene>
<accession>A0A2D2B016</accession>
<proteinExistence type="predicted"/>
<dbReference type="GO" id="GO:0005886">
    <property type="term" value="C:plasma membrane"/>
    <property type="evidence" value="ECO:0007669"/>
    <property type="project" value="UniProtKB-SubCell"/>
</dbReference>
<evidence type="ECO:0000256" key="2">
    <source>
        <dbReference type="ARBA" id="ARBA00022475"/>
    </source>
</evidence>
<dbReference type="InterPro" id="IPR051449">
    <property type="entry name" value="ABC-2_transporter_component"/>
</dbReference>
<dbReference type="AlphaFoldDB" id="A0A2D2B016"/>
<sequence length="383" mass="41435">MQGFVATVRRELAWLAGSRWDLALCTLAPFLVLVVLGWMFIDSVARGLPVAYVDQDHSTVSRRLEQALDASPSLTIAARVPDLEAAWPLMRSGQVWAVVYTPNHAEKTILAGRQATIFVYENAAFYSLGALATMGARSAVQDVTAEILPELARTRGLPLPHVTTPTIQSTILFNPQLSYEWFLEALLQPGVLHLMMSCVVVMAVGREIRDGTLGEWLSQGALPAALLGKLAPYVVIFTAWNLLGIGWLCGVRGWGVHGSMTVLILGLFLFYAAYAAIAAMITLLVKDIATALSAAAVYGGPAITFSNATLPTIDAPLFTQIWSRVLPFTSYVELQMEQMFMGSPARASLDALLALLGFTLVPLAIALLLLRRLGRPVREVAAT</sequence>
<evidence type="ECO:0000313" key="8">
    <source>
        <dbReference type="EMBL" id="ATQ43581.1"/>
    </source>
</evidence>
<dbReference type="PANTHER" id="PTHR30294">
    <property type="entry name" value="MEMBRANE COMPONENT OF ABC TRANSPORTER YHHJ-RELATED"/>
    <property type="match status" value="1"/>
</dbReference>
<keyword evidence="9" id="KW-1185">Reference proteome</keyword>
<dbReference type="Gene3D" id="3.40.1710.10">
    <property type="entry name" value="abc type-2 transporter like domain"/>
    <property type="match status" value="1"/>
</dbReference>